<organism evidence="1 2">
    <name type="scientific">Setaria digitata</name>
    <dbReference type="NCBI Taxonomy" id="48799"/>
    <lineage>
        <taxon>Eukaryota</taxon>
        <taxon>Metazoa</taxon>
        <taxon>Ecdysozoa</taxon>
        <taxon>Nematoda</taxon>
        <taxon>Chromadorea</taxon>
        <taxon>Rhabditida</taxon>
        <taxon>Spirurina</taxon>
        <taxon>Spiruromorpha</taxon>
        <taxon>Filarioidea</taxon>
        <taxon>Setariidae</taxon>
        <taxon>Setaria</taxon>
    </lineage>
</organism>
<proteinExistence type="predicted"/>
<keyword evidence="1" id="KW-1185">Reference proteome</keyword>
<dbReference type="AlphaFoldDB" id="A0A915PJD0"/>
<evidence type="ECO:0000313" key="1">
    <source>
        <dbReference type="Proteomes" id="UP000887581"/>
    </source>
</evidence>
<protein>
    <submittedName>
        <fullName evidence="2">Uncharacterized protein</fullName>
    </submittedName>
</protein>
<sequence>MCLMCGRSPFAYENIGRHMSEENKKYFQAPNTLLMNALRKVDSVIRFHQTQYDIMQKNVDTMQLNSSFLDCTQSLEHFGDISEITDISDVCQIWIDMRKNRVFMIAVTQQRKEDEIQMSMKTKMKVVLLHSIKTAANLIIIFGDKDRNDKMEPKEPVGSSNPYMKYISRKNTQSSVLVIKAPLV</sequence>
<accession>A0A915PJD0</accession>
<dbReference type="WBParaSite" id="sdigi.contig131.g4971.t1">
    <property type="protein sequence ID" value="sdigi.contig131.g4971.t1"/>
    <property type="gene ID" value="sdigi.contig131.g4971"/>
</dbReference>
<evidence type="ECO:0000313" key="2">
    <source>
        <dbReference type="WBParaSite" id="sdigi.contig131.g4971.t1"/>
    </source>
</evidence>
<name>A0A915PJD0_9BILA</name>
<dbReference type="Proteomes" id="UP000887581">
    <property type="component" value="Unplaced"/>
</dbReference>
<reference evidence="2" key="1">
    <citation type="submission" date="2022-11" db="UniProtKB">
        <authorList>
            <consortium name="WormBaseParasite"/>
        </authorList>
    </citation>
    <scope>IDENTIFICATION</scope>
</reference>